<keyword evidence="9" id="KW-0456">Lyase</keyword>
<name>A0A160VEE7_9ZZZZ</name>
<dbReference type="InterPro" id="IPR045062">
    <property type="entry name" value="Cyt_c_biogenesis_CcsA/CcmC"/>
</dbReference>
<organism evidence="9">
    <name type="scientific">hydrothermal vent metagenome</name>
    <dbReference type="NCBI Taxonomy" id="652676"/>
    <lineage>
        <taxon>unclassified sequences</taxon>
        <taxon>metagenomes</taxon>
        <taxon>ecological metagenomes</taxon>
    </lineage>
</organism>
<comment type="similarity">
    <text evidence="2">Belongs to the CcmC/CycZ/HelC family.</text>
</comment>
<evidence type="ECO:0000259" key="8">
    <source>
        <dbReference type="Pfam" id="PF01578"/>
    </source>
</evidence>
<evidence type="ECO:0000256" key="5">
    <source>
        <dbReference type="ARBA" id="ARBA00022989"/>
    </source>
</evidence>
<gene>
    <name evidence="9" type="ORF">MGWOODY_Mmi2245</name>
</gene>
<evidence type="ECO:0000256" key="3">
    <source>
        <dbReference type="ARBA" id="ARBA00022692"/>
    </source>
</evidence>
<feature type="transmembrane region" description="Helical" evidence="7">
    <location>
        <begin position="12"/>
        <end position="30"/>
    </location>
</feature>
<dbReference type="InterPro" id="IPR002541">
    <property type="entry name" value="Cyt_c_assembly"/>
</dbReference>
<dbReference type="GO" id="GO:0017004">
    <property type="term" value="P:cytochrome complex assembly"/>
    <property type="evidence" value="ECO:0007669"/>
    <property type="project" value="UniProtKB-KW"/>
</dbReference>
<dbReference type="InterPro" id="IPR003557">
    <property type="entry name" value="Cyt_c_biogenesis_CcmC"/>
</dbReference>
<evidence type="ECO:0000256" key="2">
    <source>
        <dbReference type="ARBA" id="ARBA00005840"/>
    </source>
</evidence>
<dbReference type="AlphaFoldDB" id="A0A160VEE7"/>
<dbReference type="GO" id="GO:0015232">
    <property type="term" value="F:heme transmembrane transporter activity"/>
    <property type="evidence" value="ECO:0007669"/>
    <property type="project" value="InterPro"/>
</dbReference>
<dbReference type="GO" id="GO:0005886">
    <property type="term" value="C:plasma membrane"/>
    <property type="evidence" value="ECO:0007669"/>
    <property type="project" value="TreeGrafter"/>
</dbReference>
<proteinExistence type="inferred from homology"/>
<feature type="transmembrane region" description="Helical" evidence="7">
    <location>
        <begin position="50"/>
        <end position="71"/>
    </location>
</feature>
<feature type="transmembrane region" description="Helical" evidence="7">
    <location>
        <begin position="145"/>
        <end position="167"/>
    </location>
</feature>
<feature type="transmembrane region" description="Helical" evidence="7">
    <location>
        <begin position="187"/>
        <end position="206"/>
    </location>
</feature>
<evidence type="ECO:0000256" key="4">
    <source>
        <dbReference type="ARBA" id="ARBA00022748"/>
    </source>
</evidence>
<evidence type="ECO:0000313" key="9">
    <source>
        <dbReference type="EMBL" id="CUV08149.1"/>
    </source>
</evidence>
<protein>
    <submittedName>
        <fullName evidence="9">Cytochrome c-type biogenesis protein CcmC, putative heme lyase for CcmE</fullName>
    </submittedName>
</protein>
<keyword evidence="4" id="KW-0201">Cytochrome c-type biogenesis</keyword>
<feature type="transmembrane region" description="Helical" evidence="7">
    <location>
        <begin position="83"/>
        <end position="103"/>
    </location>
</feature>
<dbReference type="GO" id="GO:0016829">
    <property type="term" value="F:lyase activity"/>
    <property type="evidence" value="ECO:0007669"/>
    <property type="project" value="UniProtKB-KW"/>
</dbReference>
<reference evidence="9" key="1">
    <citation type="submission" date="2015-10" db="EMBL/GenBank/DDBJ databases">
        <authorList>
            <person name="Gilbert D.G."/>
        </authorList>
    </citation>
    <scope>NUCLEOTIDE SEQUENCE</scope>
</reference>
<feature type="domain" description="Cytochrome c assembly protein" evidence="8">
    <location>
        <begin position="15"/>
        <end position="169"/>
    </location>
</feature>
<evidence type="ECO:0000256" key="6">
    <source>
        <dbReference type="ARBA" id="ARBA00023136"/>
    </source>
</evidence>
<comment type="subcellular location">
    <subcellularLocation>
        <location evidence="1">Membrane</location>
        <topology evidence="1">Multi-pass membrane protein</topology>
    </subcellularLocation>
</comment>
<dbReference type="PANTHER" id="PTHR30071:SF1">
    <property type="entry name" value="CYTOCHROME B_B6 PROTEIN-RELATED"/>
    <property type="match status" value="1"/>
</dbReference>
<dbReference type="PANTHER" id="PTHR30071">
    <property type="entry name" value="HEME EXPORTER PROTEIN C"/>
    <property type="match status" value="1"/>
</dbReference>
<keyword evidence="3 7" id="KW-0812">Transmembrane</keyword>
<dbReference type="Pfam" id="PF01578">
    <property type="entry name" value="Cytochrom_C_asm"/>
    <property type="match status" value="1"/>
</dbReference>
<accession>A0A160VEE7</accession>
<dbReference type="GO" id="GO:0020037">
    <property type="term" value="F:heme binding"/>
    <property type="evidence" value="ECO:0007669"/>
    <property type="project" value="InterPro"/>
</dbReference>
<dbReference type="EMBL" id="FAXC01000015">
    <property type="protein sequence ID" value="CUV08149.1"/>
    <property type="molecule type" value="Genomic_DNA"/>
</dbReference>
<keyword evidence="5 7" id="KW-1133">Transmembrane helix</keyword>
<dbReference type="PRINTS" id="PR01386">
    <property type="entry name" value="CCMCBIOGNSIS"/>
</dbReference>
<feature type="transmembrane region" description="Helical" evidence="7">
    <location>
        <begin position="115"/>
        <end position="133"/>
    </location>
</feature>
<keyword evidence="6 7" id="KW-0472">Membrane</keyword>
<evidence type="ECO:0000256" key="7">
    <source>
        <dbReference type="SAM" id="Phobius"/>
    </source>
</evidence>
<sequence>MQFFFHNKSNRIWLVIIIGLMIFNIWNIIVNTPMVPDQHWAQKIFYVHVPSAWVGFLSYFIVMVSGIMYFIKGDEHWDIVGLAAAEIGTLFISLVLITGPIWATPIWGQPWIWEPRLTTTLILFLIYMGYFMMRAFGGHAERVKRYAASLGIIAFVDVPIIFVSVKFWAPEIQSHPQVEMTSQPPDILIPFLLSLGIFTVLYWLMLKYRIHVIQVNYKSMADV</sequence>
<evidence type="ECO:0000256" key="1">
    <source>
        <dbReference type="ARBA" id="ARBA00004141"/>
    </source>
</evidence>